<dbReference type="EMBL" id="KZ994890">
    <property type="protein sequence ID" value="RKO91824.1"/>
    <property type="molecule type" value="Genomic_DNA"/>
</dbReference>
<dbReference type="OrthoDB" id="2127005at2759"/>
<keyword evidence="2" id="KW-1185">Reference proteome</keyword>
<protein>
    <recommendedName>
        <fullName evidence="3">DUF4460 domain-containing protein</fullName>
    </recommendedName>
</protein>
<evidence type="ECO:0000313" key="1">
    <source>
        <dbReference type="EMBL" id="RKO91824.1"/>
    </source>
</evidence>
<name>A0A4P9WGJ1_9FUNG</name>
<accession>A0A4P9WGJ1</accession>
<evidence type="ECO:0008006" key="3">
    <source>
        <dbReference type="Google" id="ProtNLM"/>
    </source>
</evidence>
<dbReference type="Proteomes" id="UP000269721">
    <property type="component" value="Unassembled WGS sequence"/>
</dbReference>
<proteinExistence type="predicted"/>
<dbReference type="AlphaFoldDB" id="A0A4P9WGJ1"/>
<sequence>MDPIQAVRRYLPQLARRVHPDLFMRDPVARALNLESLQSLNEVVASTFTPPTGISPPSADLRLRFHCRVLDGSRTPPLFVDHTLSARGVAPPLIMRSVAPAARERAEMIKLAASFLHLCEKAGVEVEGGERAGLEQEAARLVGLGGGVATARRERQLMSARGTGALRARVGRVGEREEFEGTFRNTVGEIDAAGGRRKVVGEEDLAEAALGPSPPLLAFLPDLTEAQRKEARTLFRIALAGWMMRGAGPGFDVPVLFTRTYSRSVPGLFVLPWDFDAAEVRAHVEEHLDEVRKEFAEVQSSM</sequence>
<evidence type="ECO:0000313" key="2">
    <source>
        <dbReference type="Proteomes" id="UP000269721"/>
    </source>
</evidence>
<gene>
    <name evidence="1" type="ORF">BDK51DRAFT_45286</name>
</gene>
<organism evidence="1 2">
    <name type="scientific">Blyttiomyces helicus</name>
    <dbReference type="NCBI Taxonomy" id="388810"/>
    <lineage>
        <taxon>Eukaryota</taxon>
        <taxon>Fungi</taxon>
        <taxon>Fungi incertae sedis</taxon>
        <taxon>Chytridiomycota</taxon>
        <taxon>Chytridiomycota incertae sedis</taxon>
        <taxon>Chytridiomycetes</taxon>
        <taxon>Chytridiomycetes incertae sedis</taxon>
        <taxon>Blyttiomyces</taxon>
    </lineage>
</organism>
<reference evidence="2" key="1">
    <citation type="journal article" date="2018" name="Nat. Microbiol.">
        <title>Leveraging single-cell genomics to expand the fungal tree of life.</title>
        <authorList>
            <person name="Ahrendt S.R."/>
            <person name="Quandt C.A."/>
            <person name="Ciobanu D."/>
            <person name="Clum A."/>
            <person name="Salamov A."/>
            <person name="Andreopoulos B."/>
            <person name="Cheng J.F."/>
            <person name="Woyke T."/>
            <person name="Pelin A."/>
            <person name="Henrissat B."/>
            <person name="Reynolds N.K."/>
            <person name="Benny G.L."/>
            <person name="Smith M.E."/>
            <person name="James T.Y."/>
            <person name="Grigoriev I.V."/>
        </authorList>
    </citation>
    <scope>NUCLEOTIDE SEQUENCE [LARGE SCALE GENOMIC DNA]</scope>
</reference>